<dbReference type="AlphaFoldDB" id="A0AAW2YS56"/>
<reference evidence="3 4" key="1">
    <citation type="submission" date="2024-03" db="EMBL/GenBank/DDBJ databases">
        <title>The Acrasis kona genome and developmental transcriptomes reveal deep origins of eukaryotic multicellular pathways.</title>
        <authorList>
            <person name="Sheikh S."/>
            <person name="Fu C.-J."/>
            <person name="Brown M.W."/>
            <person name="Baldauf S.L."/>
        </authorList>
    </citation>
    <scope>NUCLEOTIDE SEQUENCE [LARGE SCALE GENOMIC DNA]</scope>
    <source>
        <strain evidence="3 4">ATCC MYA-3509</strain>
    </source>
</reference>
<dbReference type="FunFam" id="3.40.50.300:FF:000118">
    <property type="entry name" value="Rho-related GTP-binding protein RhoG"/>
    <property type="match status" value="1"/>
</dbReference>
<dbReference type="CDD" id="cd00157">
    <property type="entry name" value="Rho"/>
    <property type="match status" value="1"/>
</dbReference>
<proteinExistence type="predicted"/>
<dbReference type="Pfam" id="PF00071">
    <property type="entry name" value="Ras"/>
    <property type="match status" value="1"/>
</dbReference>
<dbReference type="SMART" id="SM00174">
    <property type="entry name" value="RHO"/>
    <property type="match status" value="1"/>
</dbReference>
<organism evidence="3 4">
    <name type="scientific">Acrasis kona</name>
    <dbReference type="NCBI Taxonomy" id="1008807"/>
    <lineage>
        <taxon>Eukaryota</taxon>
        <taxon>Discoba</taxon>
        <taxon>Heterolobosea</taxon>
        <taxon>Tetramitia</taxon>
        <taxon>Eutetramitia</taxon>
        <taxon>Acrasidae</taxon>
        <taxon>Acrasis</taxon>
    </lineage>
</organism>
<dbReference type="InterPro" id="IPR005225">
    <property type="entry name" value="Small_GTP-bd"/>
</dbReference>
<evidence type="ECO:0000256" key="1">
    <source>
        <dbReference type="ARBA" id="ARBA00022741"/>
    </source>
</evidence>
<dbReference type="EMBL" id="JAOPGA020000605">
    <property type="protein sequence ID" value="KAL0479914.1"/>
    <property type="molecule type" value="Genomic_DNA"/>
</dbReference>
<accession>A0AAW2YS56</accession>
<comment type="caution">
    <text evidence="3">The sequence shown here is derived from an EMBL/GenBank/DDBJ whole genome shotgun (WGS) entry which is preliminary data.</text>
</comment>
<dbReference type="InterPro" id="IPR003578">
    <property type="entry name" value="Small_GTPase_Rho"/>
</dbReference>
<dbReference type="InterPro" id="IPR001806">
    <property type="entry name" value="Small_GTPase"/>
</dbReference>
<dbReference type="PROSITE" id="PS51419">
    <property type="entry name" value="RAB"/>
    <property type="match status" value="1"/>
</dbReference>
<dbReference type="SMART" id="SM00175">
    <property type="entry name" value="RAB"/>
    <property type="match status" value="1"/>
</dbReference>
<gene>
    <name evidence="3" type="ORF">AKO1_007375</name>
</gene>
<evidence type="ECO:0000256" key="2">
    <source>
        <dbReference type="ARBA" id="ARBA00023134"/>
    </source>
</evidence>
<dbReference type="PROSITE" id="PS51421">
    <property type="entry name" value="RAS"/>
    <property type="match status" value="1"/>
</dbReference>
<dbReference type="PRINTS" id="PR00449">
    <property type="entry name" value="RASTRNSFRMNG"/>
</dbReference>
<dbReference type="SMART" id="SM00176">
    <property type="entry name" value="RAN"/>
    <property type="match status" value="1"/>
</dbReference>
<dbReference type="GO" id="GO:0003924">
    <property type="term" value="F:GTPase activity"/>
    <property type="evidence" value="ECO:0007669"/>
    <property type="project" value="InterPro"/>
</dbReference>
<dbReference type="GO" id="GO:0007264">
    <property type="term" value="P:small GTPase-mediated signal transduction"/>
    <property type="evidence" value="ECO:0007669"/>
    <property type="project" value="InterPro"/>
</dbReference>
<protein>
    <submittedName>
        <fullName evidence="3">Ras-related protein Ced-10</fullName>
    </submittedName>
</protein>
<dbReference type="Proteomes" id="UP001431209">
    <property type="component" value="Unassembled WGS sequence"/>
</dbReference>
<evidence type="ECO:0000313" key="4">
    <source>
        <dbReference type="Proteomes" id="UP001431209"/>
    </source>
</evidence>
<dbReference type="Gene3D" id="3.40.50.300">
    <property type="entry name" value="P-loop containing nucleotide triphosphate hydrolases"/>
    <property type="match status" value="1"/>
</dbReference>
<sequence>MSAEGEDVIKCVVVGDGAVGKTCLLIAYAKNEFPEDYISIQKFLINYNAQVEVNDKEITLGLWDTAGQEDYDKLRPLSYPGTNVFLVCFAVVNPASFENVEHKWVIELKKHCKDTPIILVGTKADMKNEPSVKQKGIKPIEQSDAEALAKRIGAIKYLECSAKTRDGLKEVFDEAIMAALYPPTAAKTKKNCNIL</sequence>
<name>A0AAW2YS56_9EUKA</name>
<evidence type="ECO:0000313" key="3">
    <source>
        <dbReference type="EMBL" id="KAL0479914.1"/>
    </source>
</evidence>
<dbReference type="PANTHER" id="PTHR24072">
    <property type="entry name" value="RHO FAMILY GTPASE"/>
    <property type="match status" value="1"/>
</dbReference>
<dbReference type="PROSITE" id="PS51420">
    <property type="entry name" value="RHO"/>
    <property type="match status" value="1"/>
</dbReference>
<keyword evidence="1" id="KW-0547">Nucleotide-binding</keyword>
<dbReference type="SUPFAM" id="SSF52540">
    <property type="entry name" value="P-loop containing nucleoside triphosphate hydrolases"/>
    <property type="match status" value="1"/>
</dbReference>
<keyword evidence="2" id="KW-0342">GTP-binding</keyword>
<keyword evidence="4" id="KW-1185">Reference proteome</keyword>
<dbReference type="GO" id="GO:0005525">
    <property type="term" value="F:GTP binding"/>
    <property type="evidence" value="ECO:0007669"/>
    <property type="project" value="UniProtKB-KW"/>
</dbReference>
<dbReference type="SMART" id="SM00173">
    <property type="entry name" value="RAS"/>
    <property type="match status" value="1"/>
</dbReference>
<dbReference type="NCBIfam" id="TIGR00231">
    <property type="entry name" value="small_GTP"/>
    <property type="match status" value="1"/>
</dbReference>
<dbReference type="InterPro" id="IPR027417">
    <property type="entry name" value="P-loop_NTPase"/>
</dbReference>